<keyword evidence="2" id="KW-0902">Two-component regulatory system</keyword>
<dbReference type="Gene3D" id="3.40.50.2300">
    <property type="match status" value="1"/>
</dbReference>
<dbReference type="EMBL" id="PFFQ01000013">
    <property type="protein sequence ID" value="PIW18200.1"/>
    <property type="molecule type" value="Genomic_DNA"/>
</dbReference>
<evidence type="ECO:0000313" key="11">
    <source>
        <dbReference type="Proteomes" id="UP000231019"/>
    </source>
</evidence>
<evidence type="ECO:0000259" key="8">
    <source>
        <dbReference type="PROSITE" id="PS50110"/>
    </source>
</evidence>
<dbReference type="GO" id="GO:0005829">
    <property type="term" value="C:cytosol"/>
    <property type="evidence" value="ECO:0007669"/>
    <property type="project" value="TreeGrafter"/>
</dbReference>
<dbReference type="FunFam" id="3.40.50.2300:FF:000001">
    <property type="entry name" value="DNA-binding response regulator PhoB"/>
    <property type="match status" value="1"/>
</dbReference>
<dbReference type="GO" id="GO:0000156">
    <property type="term" value="F:phosphorelay response regulator activity"/>
    <property type="evidence" value="ECO:0007669"/>
    <property type="project" value="TreeGrafter"/>
</dbReference>
<dbReference type="AlphaFoldDB" id="A0A2M7G7Y9"/>
<protein>
    <submittedName>
        <fullName evidence="10">DNA-binding response regulator</fullName>
    </submittedName>
</protein>
<evidence type="ECO:0000256" key="3">
    <source>
        <dbReference type="ARBA" id="ARBA00023015"/>
    </source>
</evidence>
<dbReference type="InterPro" id="IPR001789">
    <property type="entry name" value="Sig_transdc_resp-reg_receiver"/>
</dbReference>
<evidence type="ECO:0000256" key="5">
    <source>
        <dbReference type="ARBA" id="ARBA00023163"/>
    </source>
</evidence>
<dbReference type="PROSITE" id="PS50110">
    <property type="entry name" value="RESPONSE_REGULATORY"/>
    <property type="match status" value="1"/>
</dbReference>
<dbReference type="PANTHER" id="PTHR48111:SF22">
    <property type="entry name" value="REGULATOR OF RPOS"/>
    <property type="match status" value="1"/>
</dbReference>
<feature type="domain" description="OmpR/PhoB-type" evidence="9">
    <location>
        <begin position="129"/>
        <end position="227"/>
    </location>
</feature>
<keyword evidence="4 7" id="KW-0238">DNA-binding</keyword>
<evidence type="ECO:0000256" key="7">
    <source>
        <dbReference type="PROSITE-ProRule" id="PRU01091"/>
    </source>
</evidence>
<keyword evidence="5" id="KW-0804">Transcription</keyword>
<dbReference type="GO" id="GO:0000976">
    <property type="term" value="F:transcription cis-regulatory region binding"/>
    <property type="evidence" value="ECO:0007669"/>
    <property type="project" value="TreeGrafter"/>
</dbReference>
<name>A0A2M7G7Y9_9BACT</name>
<dbReference type="SMART" id="SM00862">
    <property type="entry name" value="Trans_reg_C"/>
    <property type="match status" value="1"/>
</dbReference>
<dbReference type="InterPro" id="IPR039420">
    <property type="entry name" value="WalR-like"/>
</dbReference>
<comment type="caution">
    <text evidence="10">The sequence shown here is derived from an EMBL/GenBank/DDBJ whole genome shotgun (WGS) entry which is preliminary data.</text>
</comment>
<feature type="DNA-binding region" description="OmpR/PhoB-type" evidence="7">
    <location>
        <begin position="129"/>
        <end position="227"/>
    </location>
</feature>
<proteinExistence type="predicted"/>
<dbReference type="CDD" id="cd00383">
    <property type="entry name" value="trans_reg_C"/>
    <property type="match status" value="1"/>
</dbReference>
<dbReference type="InterPro" id="IPR001867">
    <property type="entry name" value="OmpR/PhoB-type_DNA-bd"/>
</dbReference>
<dbReference type="InterPro" id="IPR036388">
    <property type="entry name" value="WH-like_DNA-bd_sf"/>
</dbReference>
<dbReference type="Gene3D" id="1.10.10.10">
    <property type="entry name" value="Winged helix-like DNA-binding domain superfamily/Winged helix DNA-binding domain"/>
    <property type="match status" value="1"/>
</dbReference>
<dbReference type="Pfam" id="PF00486">
    <property type="entry name" value="Trans_reg_C"/>
    <property type="match status" value="1"/>
</dbReference>
<keyword evidence="3" id="KW-0805">Transcription regulation</keyword>
<dbReference type="FunFam" id="1.10.10.10:FF:000005">
    <property type="entry name" value="Two-component system response regulator"/>
    <property type="match status" value="1"/>
</dbReference>
<dbReference type="PROSITE" id="PS51755">
    <property type="entry name" value="OMPR_PHOB"/>
    <property type="match status" value="1"/>
</dbReference>
<evidence type="ECO:0000256" key="4">
    <source>
        <dbReference type="ARBA" id="ARBA00023125"/>
    </source>
</evidence>
<accession>A0A2M7G7Y9</accession>
<feature type="domain" description="Response regulatory" evidence="8">
    <location>
        <begin position="8"/>
        <end position="121"/>
    </location>
</feature>
<evidence type="ECO:0000256" key="1">
    <source>
        <dbReference type="ARBA" id="ARBA00022553"/>
    </source>
</evidence>
<feature type="modified residue" description="4-aspartylphosphate" evidence="6">
    <location>
        <position position="57"/>
    </location>
</feature>
<dbReference type="Pfam" id="PF00072">
    <property type="entry name" value="Response_reg"/>
    <property type="match status" value="1"/>
</dbReference>
<dbReference type="Proteomes" id="UP000231019">
    <property type="component" value="Unassembled WGS sequence"/>
</dbReference>
<organism evidence="10 11">
    <name type="scientific">bacterium (Candidatus Blackallbacteria) CG17_big_fil_post_rev_8_21_14_2_50_48_46</name>
    <dbReference type="NCBI Taxonomy" id="2014261"/>
    <lineage>
        <taxon>Bacteria</taxon>
        <taxon>Candidatus Blackallbacteria</taxon>
    </lineage>
</organism>
<dbReference type="GO" id="GO:0006355">
    <property type="term" value="P:regulation of DNA-templated transcription"/>
    <property type="evidence" value="ECO:0007669"/>
    <property type="project" value="InterPro"/>
</dbReference>
<evidence type="ECO:0000256" key="6">
    <source>
        <dbReference type="PROSITE-ProRule" id="PRU00169"/>
    </source>
</evidence>
<dbReference type="PANTHER" id="PTHR48111">
    <property type="entry name" value="REGULATOR OF RPOS"/>
    <property type="match status" value="1"/>
</dbReference>
<dbReference type="SMART" id="SM00448">
    <property type="entry name" value="REC"/>
    <property type="match status" value="1"/>
</dbReference>
<reference evidence="10 11" key="1">
    <citation type="submission" date="2017-09" db="EMBL/GenBank/DDBJ databases">
        <title>Depth-based differentiation of microbial function through sediment-hosted aquifers and enrichment of novel symbionts in the deep terrestrial subsurface.</title>
        <authorList>
            <person name="Probst A.J."/>
            <person name="Ladd B."/>
            <person name="Jarett J.K."/>
            <person name="Geller-Mcgrath D.E."/>
            <person name="Sieber C.M."/>
            <person name="Emerson J.B."/>
            <person name="Anantharaman K."/>
            <person name="Thomas B.C."/>
            <person name="Malmstrom R."/>
            <person name="Stieglmeier M."/>
            <person name="Klingl A."/>
            <person name="Woyke T."/>
            <person name="Ryan C.M."/>
            <person name="Banfield J.F."/>
        </authorList>
    </citation>
    <scope>NUCLEOTIDE SEQUENCE [LARGE SCALE GENOMIC DNA]</scope>
    <source>
        <strain evidence="10">CG17_big_fil_post_rev_8_21_14_2_50_48_46</strain>
    </source>
</reference>
<gene>
    <name evidence="10" type="ORF">COW36_05375</name>
</gene>
<dbReference type="CDD" id="cd17574">
    <property type="entry name" value="REC_OmpR"/>
    <property type="match status" value="1"/>
</dbReference>
<dbReference type="Gene3D" id="6.10.250.690">
    <property type="match status" value="1"/>
</dbReference>
<evidence type="ECO:0000313" key="10">
    <source>
        <dbReference type="EMBL" id="PIW18200.1"/>
    </source>
</evidence>
<dbReference type="InterPro" id="IPR011006">
    <property type="entry name" value="CheY-like_superfamily"/>
</dbReference>
<sequence>MNSLTAAKILLIEDEAQISRFIELELKCEGYQVECANNGISGLTLAREKIFDLIILDRMLPGIDGMEICRRLRRDSQIPILMLTARSEVQDRVEGLDSGANDYLTKPFHLEELLARIRLQLRLNQNKNEDELAFEHLRLNLRSREVFSGEIPLHLAPREFELLALLMQNPRTVLTRSHILSSVWGWGNDVQESVLDVYIHALREKTEQTHQPRLIQTVRGIGYILKESP</sequence>
<dbReference type="GO" id="GO:0032993">
    <property type="term" value="C:protein-DNA complex"/>
    <property type="evidence" value="ECO:0007669"/>
    <property type="project" value="TreeGrafter"/>
</dbReference>
<evidence type="ECO:0000259" key="9">
    <source>
        <dbReference type="PROSITE" id="PS51755"/>
    </source>
</evidence>
<keyword evidence="1 6" id="KW-0597">Phosphoprotein</keyword>
<evidence type="ECO:0000256" key="2">
    <source>
        <dbReference type="ARBA" id="ARBA00023012"/>
    </source>
</evidence>
<dbReference type="SUPFAM" id="SSF52172">
    <property type="entry name" value="CheY-like"/>
    <property type="match status" value="1"/>
</dbReference>